<keyword evidence="4 5" id="KW-0975">Bacterial flagellum</keyword>
<keyword evidence="8" id="KW-0969">Cilium</keyword>
<dbReference type="GO" id="GO:0005576">
    <property type="term" value="C:extracellular region"/>
    <property type="evidence" value="ECO:0007669"/>
    <property type="project" value="UniProtKB-SubCell"/>
</dbReference>
<comment type="subcellular location">
    <subcellularLocation>
        <location evidence="5">Secreted</location>
    </subcellularLocation>
    <subcellularLocation>
        <location evidence="5">Bacterial flagellum</location>
    </subcellularLocation>
</comment>
<dbReference type="InterPro" id="IPR040026">
    <property type="entry name" value="FliD"/>
</dbReference>
<dbReference type="InterPro" id="IPR003481">
    <property type="entry name" value="FliD_N"/>
</dbReference>
<evidence type="ECO:0000313" key="8">
    <source>
        <dbReference type="EMBL" id="PNG11409.1"/>
    </source>
</evidence>
<keyword evidence="5" id="KW-0964">Secreted</keyword>
<evidence type="ECO:0000256" key="4">
    <source>
        <dbReference type="ARBA" id="ARBA00023143"/>
    </source>
</evidence>
<feature type="domain" description="Flagellar hook-associated protein 2 N-terminal" evidence="6">
    <location>
        <begin position="9"/>
        <end position="102"/>
    </location>
</feature>
<dbReference type="GO" id="GO:0009424">
    <property type="term" value="C:bacterial-type flagellum hook"/>
    <property type="evidence" value="ECO:0007669"/>
    <property type="project" value="UniProtKB-UniRule"/>
</dbReference>
<comment type="function">
    <text evidence="5">Required for morphogenesis and for the elongation of the flagellar filament by facilitating polymerization of the flagellin monomers at the tip of growing filament. Forms a capping structure, which prevents flagellin subunits (transported through the central channel of the flagellum) from leaking out without polymerization at the distal end.</text>
</comment>
<comment type="caution">
    <text evidence="8">The sequence shown here is derived from an EMBL/GenBank/DDBJ whole genome shotgun (WGS) entry which is preliminary data.</text>
</comment>
<comment type="subunit">
    <text evidence="2 5">Homopentamer.</text>
</comment>
<dbReference type="Pfam" id="PF07195">
    <property type="entry name" value="FliD_C"/>
    <property type="match status" value="1"/>
</dbReference>
<keyword evidence="8" id="KW-0282">Flagellum</keyword>
<dbReference type="Pfam" id="PF02465">
    <property type="entry name" value="FliD_N"/>
    <property type="match status" value="1"/>
</dbReference>
<dbReference type="GO" id="GO:0009421">
    <property type="term" value="C:bacterial-type flagellum filament cap"/>
    <property type="evidence" value="ECO:0007669"/>
    <property type="project" value="InterPro"/>
</dbReference>
<evidence type="ECO:0000259" key="7">
    <source>
        <dbReference type="Pfam" id="PF07195"/>
    </source>
</evidence>
<sequence>MAIDSDYVKQMSTQLATYEVQSSLDRLNRNESNYQAQRDALSKLRTSLTTFKSAVAGLKTGKATMLVNSASFSQEGYATATLGSTAQPGSYQFYVEQLASKQQVAVQGLVDGSLSGTLTLKGQDFDLGGYATLDEAAKAINAAELGVQATLVRSNGEVSLVLTSAESGVANAFSLALSGNASASTTTLSEAADARIRMGGSYGAGGIELTSSSNTFANVIDGVSLSVSKLHSAGDAPLTLTIGQDQSATKAKAQSFVDAFNALMTSFDSLTASGTESSARGTLAGDASVRSIESRLNALLRTDFGGTNLINFGISADRNGKLTIDSARFEAAVANDPEGFEALFTGKDNLLDSLDKTVAGYTSSTNGTLKSRLDTLDMNLRRVDEQFENLQQQYDTYYARYLKQFTSMMQTMQSMEQTYGLFG</sequence>
<name>A0A2N8T9L1_STUST</name>
<gene>
    <name evidence="8" type="ORF">CXK94_02190</name>
</gene>
<dbReference type="PANTHER" id="PTHR30288">
    <property type="entry name" value="FLAGELLAR CAP/ASSEMBLY PROTEIN FLID"/>
    <property type="match status" value="1"/>
</dbReference>
<dbReference type="GO" id="GO:0071973">
    <property type="term" value="P:bacterial-type flagellum-dependent cell motility"/>
    <property type="evidence" value="ECO:0007669"/>
    <property type="project" value="TreeGrafter"/>
</dbReference>
<dbReference type="GO" id="GO:0007155">
    <property type="term" value="P:cell adhesion"/>
    <property type="evidence" value="ECO:0007669"/>
    <property type="project" value="InterPro"/>
</dbReference>
<feature type="coiled-coil region" evidence="5">
    <location>
        <begin position="373"/>
        <end position="400"/>
    </location>
</feature>
<dbReference type="InterPro" id="IPR010809">
    <property type="entry name" value="FliD_C"/>
</dbReference>
<evidence type="ECO:0000256" key="5">
    <source>
        <dbReference type="RuleBase" id="RU362066"/>
    </source>
</evidence>
<organism evidence="8 9">
    <name type="scientific">Stutzerimonas stutzeri</name>
    <name type="common">Pseudomonas stutzeri</name>
    <dbReference type="NCBI Taxonomy" id="316"/>
    <lineage>
        <taxon>Bacteria</taxon>
        <taxon>Pseudomonadati</taxon>
        <taxon>Pseudomonadota</taxon>
        <taxon>Gammaproteobacteria</taxon>
        <taxon>Pseudomonadales</taxon>
        <taxon>Pseudomonadaceae</taxon>
        <taxon>Stutzerimonas</taxon>
    </lineage>
</organism>
<evidence type="ECO:0000313" key="9">
    <source>
        <dbReference type="Proteomes" id="UP000236023"/>
    </source>
</evidence>
<proteinExistence type="inferred from homology"/>
<evidence type="ECO:0000256" key="2">
    <source>
        <dbReference type="ARBA" id="ARBA00011255"/>
    </source>
</evidence>
<dbReference type="EMBL" id="POUT01000001">
    <property type="protein sequence ID" value="PNG11409.1"/>
    <property type="molecule type" value="Genomic_DNA"/>
</dbReference>
<evidence type="ECO:0000256" key="3">
    <source>
        <dbReference type="ARBA" id="ARBA00023054"/>
    </source>
</evidence>
<comment type="similarity">
    <text evidence="1 5">Belongs to the FliD family.</text>
</comment>
<protein>
    <recommendedName>
        <fullName evidence="5">Flagellar hook-associated protein 2</fullName>
        <shortName evidence="5">HAP2</shortName>
    </recommendedName>
    <alternativeName>
        <fullName evidence="5">Flagellar cap protein</fullName>
    </alternativeName>
</protein>
<accession>A0A2N8T9L1</accession>
<evidence type="ECO:0000256" key="1">
    <source>
        <dbReference type="ARBA" id="ARBA00009764"/>
    </source>
</evidence>
<dbReference type="Proteomes" id="UP000236023">
    <property type="component" value="Unassembled WGS sequence"/>
</dbReference>
<feature type="domain" description="Flagellar hook-associated protein 2 C-terminal" evidence="7">
    <location>
        <begin position="192"/>
        <end position="416"/>
    </location>
</feature>
<keyword evidence="8" id="KW-0966">Cell projection</keyword>
<dbReference type="AlphaFoldDB" id="A0A2N8T9L1"/>
<evidence type="ECO:0000259" key="6">
    <source>
        <dbReference type="Pfam" id="PF02465"/>
    </source>
</evidence>
<dbReference type="PANTHER" id="PTHR30288:SF0">
    <property type="entry name" value="FLAGELLAR HOOK-ASSOCIATED PROTEIN 2"/>
    <property type="match status" value="1"/>
</dbReference>
<dbReference type="RefSeq" id="WP_102893114.1">
    <property type="nucleotide sequence ID" value="NZ_JAMOHU010000061.1"/>
</dbReference>
<reference evidence="8 9" key="1">
    <citation type="submission" date="2018-01" db="EMBL/GenBank/DDBJ databases">
        <title>Denitrification phenotypes of diverse strains of Pseudomonas stutzeri.</title>
        <authorList>
            <person name="Milligan D.A."/>
            <person name="Bergaust L."/>
            <person name="Bakken L.R."/>
            <person name="Frostegard A."/>
        </authorList>
    </citation>
    <scope>NUCLEOTIDE SEQUENCE [LARGE SCALE GENOMIC DNA]</scope>
    <source>
        <strain evidence="8 9">24a75</strain>
    </source>
</reference>
<keyword evidence="3 5" id="KW-0175">Coiled coil</keyword>